<dbReference type="PANTHER" id="PTHR33121:SF71">
    <property type="entry name" value="OXYGEN SENSOR PROTEIN DOSP"/>
    <property type="match status" value="1"/>
</dbReference>
<dbReference type="Pfam" id="PF00563">
    <property type="entry name" value="EAL"/>
    <property type="match status" value="1"/>
</dbReference>
<dbReference type="InterPro" id="IPR035965">
    <property type="entry name" value="PAS-like_dom_sf"/>
</dbReference>
<dbReference type="PANTHER" id="PTHR33121">
    <property type="entry name" value="CYCLIC DI-GMP PHOSPHODIESTERASE PDEF"/>
    <property type="match status" value="1"/>
</dbReference>
<dbReference type="Gene3D" id="3.20.20.450">
    <property type="entry name" value="EAL domain"/>
    <property type="match status" value="1"/>
</dbReference>
<dbReference type="SMART" id="SM00267">
    <property type="entry name" value="GGDEF"/>
    <property type="match status" value="1"/>
</dbReference>
<dbReference type="PROSITE" id="PS50883">
    <property type="entry name" value="EAL"/>
    <property type="match status" value="1"/>
</dbReference>
<dbReference type="InterPro" id="IPR003018">
    <property type="entry name" value="GAF"/>
</dbReference>
<dbReference type="Proteomes" id="UP001325248">
    <property type="component" value="Chromosome"/>
</dbReference>
<dbReference type="PROSITE" id="PS50887">
    <property type="entry name" value="GGDEF"/>
    <property type="match status" value="1"/>
</dbReference>
<dbReference type="Gene3D" id="3.30.70.270">
    <property type="match status" value="1"/>
</dbReference>
<dbReference type="InterPro" id="IPR043128">
    <property type="entry name" value="Rev_trsase/Diguanyl_cyclase"/>
</dbReference>
<evidence type="ECO:0000313" key="3">
    <source>
        <dbReference type="EMBL" id="WPX74645.1"/>
    </source>
</evidence>
<dbReference type="SUPFAM" id="SSF55781">
    <property type="entry name" value="GAF domain-like"/>
    <property type="match status" value="1"/>
</dbReference>
<sequence>MRESFFEKSIINQQNLVAYATDTATNEILYMTQAAATLYGFKDVQETYGKKCYQLIQGLDTVCPFCTNSKLKPGQPYHWEHYNEKLQMWFDITDILVMYEGKNCRLEIARDITDQKEKFDRVSNRLTVEETLVECIQTLSSEPDVSTAVDHFLEIIGHFYAADRAYIFEYEKDHIKNTFEWCAPDILYQMEVLQEIPIEYVSEWNYKFELDGEFFITSLDKDLAVDSPEYHILKDQGIESLAVAPLRKNGQIIGFLGVDNPTESTDDLTLLRSVCSFVLEEMERRRLIRDLERSSYTDLLTGLQNRNSYIKMLDRLSEQTLRSLGVIYIDINGMKKINDNNGHEYGDRVIKKVADTLKSHVGCEAYRVGGDEFTVLCVDIDEKDFNMLTERLIRDFDRNKKYDVSIGHTWREGNVSPNEEILKADDLMYAEKQRYYHAILQGDRIVRAGIATELLRDISDHRFEVYYQPQICLKDGRIIGAEALVRKRDKQGKLILPDQFIPNYERERVIRHLDLFVFQMVCADLQRWKSQGIETHISSNFSRVTLMASDIVTQIKQICWEYGVPAQNITIEVTENISKLEPQQLLKLMDQIVAEGFSVSLDDFGSKYSNLSILTTLEFSEIKFDKSLVDRLSSDVKSRIIMKNTMQICQELPMTRSLAEGIETVEQLDLLHQYHCDYGQGYYFAKPMSSDAFFELVKLEQMLGTSVLIQPNPCDK</sequence>
<reference evidence="3" key="1">
    <citation type="submission" date="2023-10" db="EMBL/GenBank/DDBJ databases">
        <title>Genome sequence of Blautia coccoides DSM 935.</title>
        <authorList>
            <person name="Boeer T."/>
            <person name="Bengelsdorf F.R."/>
            <person name="Daniel R."/>
            <person name="Poehlein A."/>
        </authorList>
    </citation>
    <scope>NUCLEOTIDE SEQUENCE [LARGE SCALE GENOMIC DNA]</scope>
    <source>
        <strain evidence="3">DSM 935</strain>
    </source>
</reference>
<evidence type="ECO:0000259" key="2">
    <source>
        <dbReference type="PROSITE" id="PS50887"/>
    </source>
</evidence>
<name>A0ABZ0UCL8_9FIRM</name>
<dbReference type="InterPro" id="IPR035919">
    <property type="entry name" value="EAL_sf"/>
</dbReference>
<dbReference type="InterPro" id="IPR000160">
    <property type="entry name" value="GGDEF_dom"/>
</dbReference>
<dbReference type="CDD" id="cd01948">
    <property type="entry name" value="EAL"/>
    <property type="match status" value="1"/>
</dbReference>
<accession>A0ABZ0UCL8</accession>
<dbReference type="Pfam" id="PF00990">
    <property type="entry name" value="GGDEF"/>
    <property type="match status" value="1"/>
</dbReference>
<dbReference type="InterPro" id="IPR029016">
    <property type="entry name" value="GAF-like_dom_sf"/>
</dbReference>
<protein>
    <recommendedName>
        <fullName evidence="5">Diguanylate cyclase (GGDEF)-like protein</fullName>
    </recommendedName>
</protein>
<proteinExistence type="predicted"/>
<evidence type="ECO:0008006" key="5">
    <source>
        <dbReference type="Google" id="ProtNLM"/>
    </source>
</evidence>
<evidence type="ECO:0000313" key="4">
    <source>
        <dbReference type="Proteomes" id="UP001325248"/>
    </source>
</evidence>
<dbReference type="Pfam" id="PF01590">
    <property type="entry name" value="GAF"/>
    <property type="match status" value="1"/>
</dbReference>
<dbReference type="InterPro" id="IPR001633">
    <property type="entry name" value="EAL_dom"/>
</dbReference>
<dbReference type="Gene3D" id="3.30.450.40">
    <property type="match status" value="1"/>
</dbReference>
<dbReference type="SUPFAM" id="SSF55785">
    <property type="entry name" value="PYP-like sensor domain (PAS domain)"/>
    <property type="match status" value="1"/>
</dbReference>
<evidence type="ECO:0000259" key="1">
    <source>
        <dbReference type="PROSITE" id="PS50883"/>
    </source>
</evidence>
<keyword evidence="4" id="KW-1185">Reference proteome</keyword>
<dbReference type="EMBL" id="CP136422">
    <property type="protein sequence ID" value="WPX74645.1"/>
    <property type="molecule type" value="Genomic_DNA"/>
</dbReference>
<dbReference type="SUPFAM" id="SSF141868">
    <property type="entry name" value="EAL domain-like"/>
    <property type="match status" value="1"/>
</dbReference>
<organism evidence="3 4">
    <name type="scientific">Blautia producta</name>
    <dbReference type="NCBI Taxonomy" id="33035"/>
    <lineage>
        <taxon>Bacteria</taxon>
        <taxon>Bacillati</taxon>
        <taxon>Bacillota</taxon>
        <taxon>Clostridia</taxon>
        <taxon>Lachnospirales</taxon>
        <taxon>Lachnospiraceae</taxon>
        <taxon>Blautia</taxon>
    </lineage>
</organism>
<dbReference type="SUPFAM" id="SSF55073">
    <property type="entry name" value="Nucleotide cyclase"/>
    <property type="match status" value="1"/>
</dbReference>
<dbReference type="InterPro" id="IPR050706">
    <property type="entry name" value="Cyclic-di-GMP_PDE-like"/>
</dbReference>
<dbReference type="NCBIfam" id="TIGR00254">
    <property type="entry name" value="GGDEF"/>
    <property type="match status" value="1"/>
</dbReference>
<feature type="domain" description="GGDEF" evidence="2">
    <location>
        <begin position="322"/>
        <end position="444"/>
    </location>
</feature>
<dbReference type="SMART" id="SM00052">
    <property type="entry name" value="EAL"/>
    <property type="match status" value="1"/>
</dbReference>
<dbReference type="CDD" id="cd01949">
    <property type="entry name" value="GGDEF"/>
    <property type="match status" value="1"/>
</dbReference>
<gene>
    <name evidence="3" type="ORF">BLCOC_30020</name>
</gene>
<dbReference type="InterPro" id="IPR029787">
    <property type="entry name" value="Nucleotide_cyclase"/>
</dbReference>
<feature type="domain" description="EAL" evidence="1">
    <location>
        <begin position="447"/>
        <end position="701"/>
    </location>
</feature>